<comment type="caution">
    <text evidence="4">The sequence shown here is derived from an EMBL/GenBank/DDBJ whole genome shotgun (WGS) entry which is preliminary data.</text>
</comment>
<keyword evidence="1" id="KW-0808">Transferase</keyword>
<keyword evidence="2 4" id="KW-0418">Kinase</keyword>
<dbReference type="Proteomes" id="UP001251085">
    <property type="component" value="Unassembled WGS sequence"/>
</dbReference>
<dbReference type="PANTHER" id="PTHR10584">
    <property type="entry name" value="SUGAR KINASE"/>
    <property type="match status" value="1"/>
</dbReference>
<dbReference type="EMBL" id="JAVRQI010000017">
    <property type="protein sequence ID" value="MDT1064049.1"/>
    <property type="molecule type" value="Genomic_DNA"/>
</dbReference>
<dbReference type="InterPro" id="IPR029056">
    <property type="entry name" value="Ribokinase-like"/>
</dbReference>
<protein>
    <submittedName>
        <fullName evidence="4">Carbohydrate kinase family protein</fullName>
    </submittedName>
</protein>
<evidence type="ECO:0000313" key="4">
    <source>
        <dbReference type="EMBL" id="MDT1064049.1"/>
    </source>
</evidence>
<dbReference type="Gene3D" id="3.40.1190.20">
    <property type="match status" value="1"/>
</dbReference>
<accession>A0ABU3EIK7</accession>
<gene>
    <name evidence="4" type="ORF">RM190_19460</name>
</gene>
<proteinExistence type="predicted"/>
<dbReference type="GO" id="GO:0016301">
    <property type="term" value="F:kinase activity"/>
    <property type="evidence" value="ECO:0007669"/>
    <property type="project" value="UniProtKB-KW"/>
</dbReference>
<evidence type="ECO:0000259" key="3">
    <source>
        <dbReference type="Pfam" id="PF00294"/>
    </source>
</evidence>
<keyword evidence="5" id="KW-1185">Reference proteome</keyword>
<evidence type="ECO:0000256" key="2">
    <source>
        <dbReference type="ARBA" id="ARBA00022777"/>
    </source>
</evidence>
<sequence length="350" mass="37550">MERSGFVTGGTWCVDYNMTLPDWPREESATRILSSSRQGGGSGCNFAVDMRRLAPEIPVATIALCGADSDGELLRAIALENGIDAHFHVDPGIRTHRTMAFTALDDGRRTHLFEAESSDHLTPDHFDFTGSTAFMLHLGLPGTHAVMDAPWQGDANGWVAVLRKARAAGLRTNLEVMTIDQQALRELVLPCLPHLDYLVVNDYEIGALTRTETLRDGTTSVPDVINAARQALDQGAMALIVVHFPMGAVAVLRDGSVHHRASVDVPRSTVAGTNGAGDAFAAGFFCGLHRDRDIDECLAFAHAAAAASLRSVDTYGAMESIEACMALANSQGWRAPLDFPTLRTGARGRG</sequence>
<evidence type="ECO:0000256" key="1">
    <source>
        <dbReference type="ARBA" id="ARBA00022679"/>
    </source>
</evidence>
<dbReference type="RefSeq" id="WP_311761139.1">
    <property type="nucleotide sequence ID" value="NZ_JAVRQI010000017.1"/>
</dbReference>
<dbReference type="InterPro" id="IPR011611">
    <property type="entry name" value="PfkB_dom"/>
</dbReference>
<dbReference type="PANTHER" id="PTHR10584:SF166">
    <property type="entry name" value="RIBOKINASE"/>
    <property type="match status" value="1"/>
</dbReference>
<dbReference type="Pfam" id="PF00294">
    <property type="entry name" value="PfkB"/>
    <property type="match status" value="1"/>
</dbReference>
<organism evidence="4 5">
    <name type="scientific">Paracoccus broussonetiae</name>
    <dbReference type="NCBI Taxonomy" id="3075834"/>
    <lineage>
        <taxon>Bacteria</taxon>
        <taxon>Pseudomonadati</taxon>
        <taxon>Pseudomonadota</taxon>
        <taxon>Alphaproteobacteria</taxon>
        <taxon>Rhodobacterales</taxon>
        <taxon>Paracoccaceae</taxon>
        <taxon>Paracoccus</taxon>
    </lineage>
</organism>
<evidence type="ECO:0000313" key="5">
    <source>
        <dbReference type="Proteomes" id="UP001251085"/>
    </source>
</evidence>
<dbReference type="SUPFAM" id="SSF53613">
    <property type="entry name" value="Ribokinase-like"/>
    <property type="match status" value="1"/>
</dbReference>
<reference evidence="5" key="1">
    <citation type="submission" date="2023-07" db="EMBL/GenBank/DDBJ databases">
        <title>Characterization of two Paracoccaceae strains isolated from Phycosphere and proposal of Xinfangfangia lacusdiani sp. nov.</title>
        <authorList>
            <person name="Deng Y."/>
            <person name="Zhang Y.Q."/>
        </authorList>
    </citation>
    <scope>NUCLEOTIDE SEQUENCE [LARGE SCALE GENOMIC DNA]</scope>
    <source>
        <strain evidence="5">CPCC 101403</strain>
    </source>
</reference>
<name>A0ABU3EIK7_9RHOB</name>
<feature type="domain" description="Carbohydrate kinase PfkB" evidence="3">
    <location>
        <begin position="29"/>
        <end position="317"/>
    </location>
</feature>